<dbReference type="AlphaFoldDB" id="A0A9N9EK42"/>
<proteinExistence type="predicted"/>
<accession>A0A9N9EK42</accession>
<gene>
    <name evidence="2" type="ORF">AGERDE_LOCUS12565</name>
</gene>
<evidence type="ECO:0000259" key="1">
    <source>
        <dbReference type="Pfam" id="PF03235"/>
    </source>
</evidence>
<evidence type="ECO:0000313" key="3">
    <source>
        <dbReference type="Proteomes" id="UP000789831"/>
    </source>
</evidence>
<evidence type="ECO:0000313" key="2">
    <source>
        <dbReference type="EMBL" id="CAG8678484.1"/>
    </source>
</evidence>
<keyword evidence="3" id="KW-1185">Reference proteome</keyword>
<protein>
    <submittedName>
        <fullName evidence="2">10703_t:CDS:1</fullName>
    </submittedName>
</protein>
<feature type="non-terminal residue" evidence="2">
    <location>
        <position position="229"/>
    </location>
</feature>
<comment type="caution">
    <text evidence="2">The sequence shown here is derived from an EMBL/GenBank/DDBJ whole genome shotgun (WGS) entry which is preliminary data.</text>
</comment>
<name>A0A9N9EK42_9GLOM</name>
<dbReference type="Proteomes" id="UP000789831">
    <property type="component" value="Unassembled WGS sequence"/>
</dbReference>
<dbReference type="Pfam" id="PF03235">
    <property type="entry name" value="GmrSD_N"/>
    <property type="match status" value="1"/>
</dbReference>
<dbReference type="InterPro" id="IPR004919">
    <property type="entry name" value="GmrSD_N"/>
</dbReference>
<feature type="domain" description="GmrSD restriction endonucleases N-terminal" evidence="1">
    <location>
        <begin position="64"/>
        <end position="158"/>
    </location>
</feature>
<sequence length="229" mass="26740">MSNDDDAEEMHFVAILKSLEEKDSSKYLRLKIKINELLFINPPEEGELDVNTEVLPRIELHHGRDRNDLESIIESINYKKPIENKKSRIFEAYDYFVNSFKKDDNIRAAGYLDVFESVKEKLKFILIEIEEVPDVFEVFESINNSGKGLTSSDLLKNVVEENLDNFFFCFLNAEYKKSGRSSKHYSENNFSSFFRKKLEEETNLEKLLEKVVLASKIYKQILNPEASET</sequence>
<reference evidence="2" key="1">
    <citation type="submission" date="2021-06" db="EMBL/GenBank/DDBJ databases">
        <authorList>
            <person name="Kallberg Y."/>
            <person name="Tangrot J."/>
            <person name="Rosling A."/>
        </authorList>
    </citation>
    <scope>NUCLEOTIDE SEQUENCE</scope>
    <source>
        <strain evidence="2">MT106</strain>
    </source>
</reference>
<organism evidence="2 3">
    <name type="scientific">Ambispora gerdemannii</name>
    <dbReference type="NCBI Taxonomy" id="144530"/>
    <lineage>
        <taxon>Eukaryota</taxon>
        <taxon>Fungi</taxon>
        <taxon>Fungi incertae sedis</taxon>
        <taxon>Mucoromycota</taxon>
        <taxon>Glomeromycotina</taxon>
        <taxon>Glomeromycetes</taxon>
        <taxon>Archaeosporales</taxon>
        <taxon>Ambisporaceae</taxon>
        <taxon>Ambispora</taxon>
    </lineage>
</organism>
<dbReference type="EMBL" id="CAJVPL010009519">
    <property type="protein sequence ID" value="CAG8678484.1"/>
    <property type="molecule type" value="Genomic_DNA"/>
</dbReference>